<dbReference type="EMBL" id="CAACYI010000001">
    <property type="protein sequence ID" value="VFB17206.1"/>
    <property type="molecule type" value="Genomic_DNA"/>
</dbReference>
<name>A0A8H2M6Y0_9FIRM</name>
<evidence type="ECO:0000313" key="3">
    <source>
        <dbReference type="Proteomes" id="UP000377798"/>
    </source>
</evidence>
<evidence type="ECO:0008006" key="4">
    <source>
        <dbReference type="Google" id="ProtNLM"/>
    </source>
</evidence>
<dbReference type="InterPro" id="IPR025580">
    <property type="entry name" value="Gp46"/>
</dbReference>
<reference evidence="2 3" key="1">
    <citation type="submission" date="2019-02" db="EMBL/GenBank/DDBJ databases">
        <authorList>
            <consortium name="Pathogen Informatics"/>
        </authorList>
    </citation>
    <scope>NUCLEOTIDE SEQUENCE [LARGE SCALE GENOMIC DNA]</scope>
    <source>
        <strain evidence="2 3">3012STDY7089603</strain>
    </source>
</reference>
<proteinExistence type="predicted"/>
<sequence length="192" mass="21645">MDETNLNVNQEANLEAQEQEAKKATEGQAGQNDQGQDKEGKTFSQEDVTAIVEARLARERAKMEKEAEKKVASAKKEAERLAKLSEEERQKEEDQAKDKALAEAKAELARVYLERDTVNRLSEEKIPTDFKDFLMGADAEATNENIKAFKPVFESMVQREVEERLKGKTPKRASQAGKPDVWAGLKDKYKKG</sequence>
<protein>
    <recommendedName>
        <fullName evidence="4">DUF4355 domain-containing protein</fullName>
    </recommendedName>
</protein>
<dbReference type="AlphaFoldDB" id="A0A8H2M6Y0"/>
<organism evidence="2 3">
    <name type="scientific">Urinicoccus massiliensis</name>
    <dbReference type="NCBI Taxonomy" id="1723382"/>
    <lineage>
        <taxon>Bacteria</taxon>
        <taxon>Bacillati</taxon>
        <taxon>Bacillota</taxon>
        <taxon>Tissierellia</taxon>
        <taxon>Tissierellales</taxon>
        <taxon>Peptoniphilaceae</taxon>
        <taxon>Urinicoccus</taxon>
    </lineage>
</organism>
<dbReference type="RefSeq" id="WP_131749798.1">
    <property type="nucleotide sequence ID" value="NZ_CAACYI010000001.1"/>
</dbReference>
<keyword evidence="3" id="KW-1185">Reference proteome</keyword>
<gene>
    <name evidence="2" type="ORF">NCTC13150_01792</name>
</gene>
<feature type="region of interest" description="Disordered" evidence="1">
    <location>
        <begin position="1"/>
        <end position="48"/>
    </location>
</feature>
<dbReference type="Proteomes" id="UP000377798">
    <property type="component" value="Unassembled WGS sequence"/>
</dbReference>
<dbReference type="Pfam" id="PF14265">
    <property type="entry name" value="DUF4355"/>
    <property type="match status" value="1"/>
</dbReference>
<comment type="caution">
    <text evidence="2">The sequence shown here is derived from an EMBL/GenBank/DDBJ whole genome shotgun (WGS) entry which is preliminary data.</text>
</comment>
<feature type="region of interest" description="Disordered" evidence="1">
    <location>
        <begin position="163"/>
        <end position="192"/>
    </location>
</feature>
<accession>A0A8H2M6Y0</accession>
<evidence type="ECO:0000256" key="1">
    <source>
        <dbReference type="SAM" id="MobiDB-lite"/>
    </source>
</evidence>
<evidence type="ECO:0000313" key="2">
    <source>
        <dbReference type="EMBL" id="VFB17206.1"/>
    </source>
</evidence>
<feature type="region of interest" description="Disordered" evidence="1">
    <location>
        <begin position="60"/>
        <end position="98"/>
    </location>
</feature>